<dbReference type="RefSeq" id="WP_003725049.1">
    <property type="nucleotide sequence ID" value="NC_021827.1"/>
</dbReference>
<dbReference type="InterPro" id="IPR021398">
    <property type="entry name" value="DUF3037"/>
</dbReference>
<dbReference type="Pfam" id="PF11236">
    <property type="entry name" value="DUF3037"/>
    <property type="match status" value="1"/>
</dbReference>
<evidence type="ECO:0000313" key="2">
    <source>
        <dbReference type="Proteomes" id="UP000368512"/>
    </source>
</evidence>
<comment type="caution">
    <text evidence="1">The sequence shown here is derived from an EMBL/GenBank/DDBJ whole genome shotgun (WGS) entry which is preliminary data.</text>
</comment>
<gene>
    <name evidence="1" type="ORF">DQ70_04655</name>
</gene>
<name>A0A9P1TQ68_LISMN</name>
<reference evidence="1 2" key="1">
    <citation type="submission" date="2018-06" db="EMBL/GenBank/DDBJ databases">
        <authorList>
            <consortium name="GenomeTrakr: Next Generation Sequencing Network for Food Pathogen Tracability"/>
        </authorList>
    </citation>
    <scope>NUCLEOTIDE SEQUENCE [LARGE SCALE GENOMIC DNA]</scope>
    <source>
        <strain evidence="1 2">CFSAN008042</strain>
    </source>
</reference>
<sequence>MENFKLNYAVLQYMPDPIRREAINVGVVFHCPSRNWSEFCPIKNKSRLRSFDDEYDKEYIDMMFDSFDYEFNSHIIDEYPERFNRIENENFLKENIKFYVNEFRFLPVESIHTNDSEFWNDIRDVERTFLYYDKPKSERISSRDVRELLRKNLANHNIKNQIKNLDVRCEFGSKKVFDFMYEKNVFKAISFDKQKSGQLANELKIVCYDILTNREKLNSYKINLIVDNSIILNKKLGNNSDVFLEFKEKITKEAENVKIYTLSEFGERMISNNF</sequence>
<organism evidence="1 2">
    <name type="scientific">Listeria monocytogenes</name>
    <dbReference type="NCBI Taxonomy" id="1639"/>
    <lineage>
        <taxon>Bacteria</taxon>
        <taxon>Bacillati</taxon>
        <taxon>Bacillota</taxon>
        <taxon>Bacilli</taxon>
        <taxon>Bacillales</taxon>
        <taxon>Listeriaceae</taxon>
        <taxon>Listeria</taxon>
    </lineage>
</organism>
<accession>A0A9P1TQ68</accession>
<dbReference type="EMBL" id="AAAJWF010000002">
    <property type="protein sequence ID" value="EAC7479971.1"/>
    <property type="molecule type" value="Genomic_DNA"/>
</dbReference>
<dbReference type="AlphaFoldDB" id="A0A9P1TQ68"/>
<evidence type="ECO:0000313" key="1">
    <source>
        <dbReference type="EMBL" id="EAC7479971.1"/>
    </source>
</evidence>
<dbReference type="Proteomes" id="UP000368512">
    <property type="component" value="Unassembled WGS sequence"/>
</dbReference>
<proteinExistence type="predicted"/>
<protein>
    <submittedName>
        <fullName evidence="1">DUF3037 domain-containing protein</fullName>
    </submittedName>
</protein>